<sequence length="556" mass="63648">MCNLPPQINRRVKCDERRPGCRRCENWGVHCEGYPSKASRQGGLPTFVAENQIVLQTRIAKLAPTSHLPSEYYFEDSCEEQYFRGFCDNTSTSISGGFESPLWKRLILQTCRNEPTILKFAVAISALDQACREKESDCMSRKPEEHHQYALQKYGNALKGVQKVISARKDPMRLALIASLLIFCFENFHGDIQNAISNIKSAVEFMYGWLEKQAHNSKFKVFSPAPILVEDELVITFFRLARYMILFQGRLEDKYPKAKKSLDPFGPSSPKRGHITKSAESAVFSIPLAFKHIVEAKSYWDPLLEYANEYLYRVRTMDKLRPEADQSAPFADELFPERTVMLEEVQGWSSAFAPVLAQSRTPDGDEQFVSATTLHVECMVILIDLRRVGLSGSGTTAYDSFLPEFRELLSLCRAVIRHPRFVKSFVLDVGIVSYLFMVFLKCRDEAVRRSAISLLKMASPRREAFWDSALLAKTAERVMALEKGGAAEFSEAWKVEVWKVRVDEYELDFTHLLLEDDQEAEEEKEWPPTIGSGIPGWDSQEKCMDRWATFRENVRR</sequence>
<keyword evidence="2" id="KW-0862">Zinc</keyword>
<evidence type="ECO:0000313" key="8">
    <source>
        <dbReference type="EMBL" id="TVY16330.1"/>
    </source>
</evidence>
<dbReference type="AlphaFoldDB" id="A0A8T9B8K4"/>
<dbReference type="GO" id="GO:0003677">
    <property type="term" value="F:DNA binding"/>
    <property type="evidence" value="ECO:0007669"/>
    <property type="project" value="UniProtKB-KW"/>
</dbReference>
<evidence type="ECO:0000256" key="1">
    <source>
        <dbReference type="ARBA" id="ARBA00022723"/>
    </source>
</evidence>
<dbReference type="PANTHER" id="PTHR36206">
    <property type="entry name" value="ASPERCRYPTIN BIOSYNTHESIS CLUSTER-SPECIFIC TRANSCRIPTION REGULATOR ATNN-RELATED"/>
    <property type="match status" value="1"/>
</dbReference>
<comment type="caution">
    <text evidence="8">The sequence shown here is derived from an EMBL/GenBank/DDBJ whole genome shotgun (WGS) entry which is preliminary data.</text>
</comment>
<evidence type="ECO:0000256" key="6">
    <source>
        <dbReference type="ARBA" id="ARBA00023242"/>
    </source>
</evidence>
<keyword evidence="4" id="KW-0238">DNA-binding</keyword>
<dbReference type="InterPro" id="IPR001138">
    <property type="entry name" value="Zn2Cys6_DnaBD"/>
</dbReference>
<keyword evidence="5" id="KW-0804">Transcription</keyword>
<dbReference type="GO" id="GO:0008270">
    <property type="term" value="F:zinc ion binding"/>
    <property type="evidence" value="ECO:0007669"/>
    <property type="project" value="InterPro"/>
</dbReference>
<keyword evidence="9" id="KW-1185">Reference proteome</keyword>
<dbReference type="SUPFAM" id="SSF57701">
    <property type="entry name" value="Zn2/Cys6 DNA-binding domain"/>
    <property type="match status" value="1"/>
</dbReference>
<feature type="domain" description="Zn(2)-C6 fungal-type" evidence="7">
    <location>
        <begin position="10"/>
        <end position="40"/>
    </location>
</feature>
<evidence type="ECO:0000256" key="3">
    <source>
        <dbReference type="ARBA" id="ARBA00023015"/>
    </source>
</evidence>
<dbReference type="Pfam" id="PF11951">
    <property type="entry name" value="Fungal_trans_2"/>
    <property type="match status" value="1"/>
</dbReference>
<organism evidence="8 9">
    <name type="scientific">Lachnellula arida</name>
    <dbReference type="NCBI Taxonomy" id="1316785"/>
    <lineage>
        <taxon>Eukaryota</taxon>
        <taxon>Fungi</taxon>
        <taxon>Dikarya</taxon>
        <taxon>Ascomycota</taxon>
        <taxon>Pezizomycotina</taxon>
        <taxon>Leotiomycetes</taxon>
        <taxon>Helotiales</taxon>
        <taxon>Lachnaceae</taxon>
        <taxon>Lachnellula</taxon>
    </lineage>
</organism>
<accession>A0A8T9B8K4</accession>
<evidence type="ECO:0000256" key="5">
    <source>
        <dbReference type="ARBA" id="ARBA00023163"/>
    </source>
</evidence>
<name>A0A8T9B8K4_9HELO</name>
<dbReference type="InterPro" id="IPR036864">
    <property type="entry name" value="Zn2-C6_fun-type_DNA-bd_sf"/>
</dbReference>
<dbReference type="Proteomes" id="UP000469559">
    <property type="component" value="Unassembled WGS sequence"/>
</dbReference>
<dbReference type="GO" id="GO:0000981">
    <property type="term" value="F:DNA-binding transcription factor activity, RNA polymerase II-specific"/>
    <property type="evidence" value="ECO:0007669"/>
    <property type="project" value="InterPro"/>
</dbReference>
<keyword evidence="6" id="KW-0539">Nucleus</keyword>
<evidence type="ECO:0000313" key="9">
    <source>
        <dbReference type="Proteomes" id="UP000469559"/>
    </source>
</evidence>
<evidence type="ECO:0000256" key="2">
    <source>
        <dbReference type="ARBA" id="ARBA00022833"/>
    </source>
</evidence>
<dbReference type="PANTHER" id="PTHR36206:SF4">
    <property type="entry name" value="HYPOTHETICAL CONSERVED PROTEIN (EUROFUNG)-RELATED"/>
    <property type="match status" value="1"/>
</dbReference>
<evidence type="ECO:0000259" key="7">
    <source>
        <dbReference type="Pfam" id="PF00172"/>
    </source>
</evidence>
<dbReference type="InterPro" id="IPR052360">
    <property type="entry name" value="Transcr_Regulatory_Proteins"/>
</dbReference>
<dbReference type="Gene3D" id="4.10.240.10">
    <property type="entry name" value="Zn(2)-C6 fungal-type DNA-binding domain"/>
    <property type="match status" value="1"/>
</dbReference>
<gene>
    <name evidence="8" type="ORF">LARI1_G007559</name>
</gene>
<reference evidence="8 9" key="1">
    <citation type="submission" date="2018-05" db="EMBL/GenBank/DDBJ databases">
        <title>Whole genome sequencing for identification of molecular markers to develop diagnostic detection tools for the regulated plant pathogen Lachnellula willkommii.</title>
        <authorList>
            <person name="Giroux E."/>
            <person name="Bilodeau G."/>
        </authorList>
    </citation>
    <scope>NUCLEOTIDE SEQUENCE [LARGE SCALE GENOMIC DNA]</scope>
    <source>
        <strain evidence="8 9">CBS 203.66</strain>
    </source>
</reference>
<keyword evidence="3" id="KW-0805">Transcription regulation</keyword>
<proteinExistence type="predicted"/>
<evidence type="ECO:0000256" key="4">
    <source>
        <dbReference type="ARBA" id="ARBA00023125"/>
    </source>
</evidence>
<dbReference type="OrthoDB" id="3172332at2759"/>
<dbReference type="Pfam" id="PF00172">
    <property type="entry name" value="Zn_clus"/>
    <property type="match status" value="1"/>
</dbReference>
<dbReference type="EMBL" id="QGMF01000382">
    <property type="protein sequence ID" value="TVY16330.1"/>
    <property type="molecule type" value="Genomic_DNA"/>
</dbReference>
<dbReference type="CDD" id="cd00067">
    <property type="entry name" value="GAL4"/>
    <property type="match status" value="1"/>
</dbReference>
<dbReference type="InterPro" id="IPR021858">
    <property type="entry name" value="Fun_TF"/>
</dbReference>
<protein>
    <recommendedName>
        <fullName evidence="7">Zn(2)-C6 fungal-type domain-containing protein</fullName>
    </recommendedName>
</protein>
<keyword evidence="1" id="KW-0479">Metal-binding</keyword>